<reference evidence="2" key="1">
    <citation type="journal article" date="2015" name="Genome Biol. Evol.">
        <title>Organellar Genomes of White Spruce (Picea glauca): Assembly and Annotation.</title>
        <authorList>
            <person name="Jackman S.D."/>
            <person name="Warren R.L."/>
            <person name="Gibb E.A."/>
            <person name="Vandervalk B.P."/>
            <person name="Mohamadi H."/>
            <person name="Chu J."/>
            <person name="Raymond A."/>
            <person name="Pleasance S."/>
            <person name="Coope R."/>
            <person name="Wildung M.R."/>
            <person name="Ritland C.E."/>
            <person name="Bousquet J."/>
            <person name="Jones S.J."/>
            <person name="Bohlmann J."/>
            <person name="Birol I."/>
        </authorList>
    </citation>
    <scope>NUCLEOTIDE SEQUENCE [LARGE SCALE GENOMIC DNA]</scope>
    <source>
        <tissue evidence="2">Flushing bud</tissue>
    </source>
</reference>
<proteinExistence type="predicted"/>
<evidence type="ECO:0000313" key="2">
    <source>
        <dbReference type="EMBL" id="KUM46716.1"/>
    </source>
</evidence>
<name>A0A124GMT6_PICGL</name>
<protein>
    <submittedName>
        <fullName evidence="2">Uncharacterized protein</fullName>
    </submittedName>
</protein>
<comment type="caution">
    <text evidence="2">The sequence shown here is derived from an EMBL/GenBank/DDBJ whole genome shotgun (WGS) entry which is preliminary data.</text>
</comment>
<evidence type="ECO:0000256" key="1">
    <source>
        <dbReference type="SAM" id="SignalP"/>
    </source>
</evidence>
<geneLocation type="mitochondrion" evidence="2"/>
<dbReference type="EMBL" id="LKAM01000010">
    <property type="protein sequence ID" value="KUM46716.1"/>
    <property type="molecule type" value="Genomic_DNA"/>
</dbReference>
<feature type="chain" id="PRO_5007172425" evidence="1">
    <location>
        <begin position="20"/>
        <end position="61"/>
    </location>
</feature>
<organism evidence="2">
    <name type="scientific">Picea glauca</name>
    <name type="common">White spruce</name>
    <name type="synonym">Pinus glauca</name>
    <dbReference type="NCBI Taxonomy" id="3330"/>
    <lineage>
        <taxon>Eukaryota</taxon>
        <taxon>Viridiplantae</taxon>
        <taxon>Streptophyta</taxon>
        <taxon>Embryophyta</taxon>
        <taxon>Tracheophyta</taxon>
        <taxon>Spermatophyta</taxon>
        <taxon>Pinopsida</taxon>
        <taxon>Pinidae</taxon>
        <taxon>Conifers I</taxon>
        <taxon>Pinales</taxon>
        <taxon>Pinaceae</taxon>
        <taxon>Picea</taxon>
    </lineage>
</organism>
<dbReference type="AlphaFoldDB" id="A0A124GMT6"/>
<sequence>MWSTHYSISLVFLVKFTLGDRQDISPSRRFFLCLTEREMFNIVEDDFFLFNFDLAEWNPTL</sequence>
<keyword evidence="2" id="KW-0496">Mitochondrion</keyword>
<gene>
    <name evidence="2" type="ORF">ABT39_MTgene1396</name>
</gene>
<accession>A0A124GMT6</accession>
<keyword evidence="1" id="KW-0732">Signal</keyword>
<feature type="signal peptide" evidence="1">
    <location>
        <begin position="1"/>
        <end position="19"/>
    </location>
</feature>